<sequence length="83" mass="9395">MSASVVTSSGEEGYSMGIYFLDQLEHIRHSLGFPIDATSLGEAAPMRYHVASYVDTPTCWRASAQSEQYERRFCYWGAHWKGL</sequence>
<dbReference type="EMBL" id="LGRX02009932">
    <property type="protein sequence ID" value="KAK3271218.1"/>
    <property type="molecule type" value="Genomic_DNA"/>
</dbReference>
<name>A0AAE0L410_9CHLO</name>
<evidence type="ECO:0000313" key="1">
    <source>
        <dbReference type="EMBL" id="KAK3271218.1"/>
    </source>
</evidence>
<reference evidence="1 2" key="1">
    <citation type="journal article" date="2015" name="Genome Biol. Evol.">
        <title>Comparative Genomics of a Bacterivorous Green Alga Reveals Evolutionary Causalities and Consequences of Phago-Mixotrophic Mode of Nutrition.</title>
        <authorList>
            <person name="Burns J.A."/>
            <person name="Paasch A."/>
            <person name="Narechania A."/>
            <person name="Kim E."/>
        </authorList>
    </citation>
    <scope>NUCLEOTIDE SEQUENCE [LARGE SCALE GENOMIC DNA]</scope>
    <source>
        <strain evidence="1 2">PLY_AMNH</strain>
    </source>
</reference>
<keyword evidence="2" id="KW-1185">Reference proteome</keyword>
<dbReference type="Proteomes" id="UP001190700">
    <property type="component" value="Unassembled WGS sequence"/>
</dbReference>
<accession>A0AAE0L410</accession>
<evidence type="ECO:0000313" key="2">
    <source>
        <dbReference type="Proteomes" id="UP001190700"/>
    </source>
</evidence>
<dbReference type="AlphaFoldDB" id="A0AAE0L410"/>
<organism evidence="1 2">
    <name type="scientific">Cymbomonas tetramitiformis</name>
    <dbReference type="NCBI Taxonomy" id="36881"/>
    <lineage>
        <taxon>Eukaryota</taxon>
        <taxon>Viridiplantae</taxon>
        <taxon>Chlorophyta</taxon>
        <taxon>Pyramimonadophyceae</taxon>
        <taxon>Pyramimonadales</taxon>
        <taxon>Pyramimonadaceae</taxon>
        <taxon>Cymbomonas</taxon>
    </lineage>
</organism>
<gene>
    <name evidence="1" type="ORF">CYMTET_20422</name>
</gene>
<proteinExistence type="predicted"/>
<protein>
    <submittedName>
        <fullName evidence="1">Uncharacterized protein</fullName>
    </submittedName>
</protein>
<comment type="caution">
    <text evidence="1">The sequence shown here is derived from an EMBL/GenBank/DDBJ whole genome shotgun (WGS) entry which is preliminary data.</text>
</comment>